<evidence type="ECO:0000256" key="5">
    <source>
        <dbReference type="ARBA" id="ARBA00023242"/>
    </source>
</evidence>
<feature type="compositionally biased region" description="Basic and acidic residues" evidence="7">
    <location>
        <begin position="144"/>
        <end position="156"/>
    </location>
</feature>
<dbReference type="Pfam" id="PF12024">
    <property type="entry name" value="DUF3512"/>
    <property type="match status" value="1"/>
</dbReference>
<dbReference type="GO" id="GO:0006357">
    <property type="term" value="P:regulation of transcription by RNA polymerase II"/>
    <property type="evidence" value="ECO:0007669"/>
    <property type="project" value="TreeGrafter"/>
</dbReference>
<dbReference type="PANTHER" id="PTHR22881">
    <property type="entry name" value="BROMODOMAIN CONTAINING PROTEIN"/>
    <property type="match status" value="1"/>
</dbReference>
<dbReference type="Gene3D" id="1.20.920.10">
    <property type="entry name" value="Bromodomain-like"/>
    <property type="match status" value="1"/>
</dbReference>
<dbReference type="EMBL" id="JBBCAQ010000034">
    <property type="protein sequence ID" value="KAK7579625.1"/>
    <property type="molecule type" value="Genomic_DNA"/>
</dbReference>
<reference evidence="9 10" key="1">
    <citation type="submission" date="2024-03" db="EMBL/GenBank/DDBJ databases">
        <title>Adaptation during the transition from Ophiocordyceps entomopathogen to insect associate is accompanied by gene loss and intensified selection.</title>
        <authorList>
            <person name="Ward C.M."/>
            <person name="Onetto C.A."/>
            <person name="Borneman A.R."/>
        </authorList>
    </citation>
    <scope>NUCLEOTIDE SEQUENCE [LARGE SCALE GENOMIC DNA]</scope>
    <source>
        <strain evidence="9">AWRI1</strain>
        <tissue evidence="9">Single Adult Female</tissue>
    </source>
</reference>
<feature type="compositionally biased region" description="Low complexity" evidence="7">
    <location>
        <begin position="753"/>
        <end position="765"/>
    </location>
</feature>
<evidence type="ECO:0000256" key="1">
    <source>
        <dbReference type="ARBA" id="ARBA00004123"/>
    </source>
</evidence>
<dbReference type="AlphaFoldDB" id="A0AAN9Y1F2"/>
<feature type="compositionally biased region" description="Basic and acidic residues" evidence="7">
    <location>
        <begin position="558"/>
        <end position="572"/>
    </location>
</feature>
<feature type="region of interest" description="Disordered" evidence="7">
    <location>
        <begin position="48"/>
        <end position="167"/>
    </location>
</feature>
<feature type="compositionally biased region" description="Basic residues" evidence="7">
    <location>
        <begin position="111"/>
        <end position="123"/>
    </location>
</feature>
<evidence type="ECO:0000313" key="10">
    <source>
        <dbReference type="Proteomes" id="UP001367676"/>
    </source>
</evidence>
<evidence type="ECO:0000256" key="4">
    <source>
        <dbReference type="ARBA" id="ARBA00023163"/>
    </source>
</evidence>
<evidence type="ECO:0000313" key="9">
    <source>
        <dbReference type="EMBL" id="KAK7579625.1"/>
    </source>
</evidence>
<evidence type="ECO:0000256" key="2">
    <source>
        <dbReference type="ARBA" id="ARBA00023015"/>
    </source>
</evidence>
<evidence type="ECO:0000259" key="8">
    <source>
        <dbReference type="PROSITE" id="PS50014"/>
    </source>
</evidence>
<feature type="compositionally biased region" description="Basic residues" evidence="7">
    <location>
        <begin position="131"/>
        <end position="143"/>
    </location>
</feature>
<proteinExistence type="predicted"/>
<dbReference type="InterPro" id="IPR051831">
    <property type="entry name" value="Bromodomain_contain_prot"/>
</dbReference>
<gene>
    <name evidence="9" type="ORF">V9T40_000254</name>
</gene>
<keyword evidence="2" id="KW-0805">Transcription regulation</keyword>
<feature type="region of interest" description="Disordered" evidence="7">
    <location>
        <begin position="750"/>
        <end position="785"/>
    </location>
</feature>
<sequence length="826" mass="92919">MTSYDDKFSGFFGDTDDHSKIAECNTFASWRSLLASFEDEDFFIRKKKKTKRDKPEGSGLKLILKVGGGSSTSTPEHYFENIPAGTSMTEQHSEDIFNSPSSSVQFDAFNKMHKKSKKKKKKKEKDYEKRDKKRKHRKDKKKRYREESSQEDVKADDNEESIASPQHYFSPVDDKKEVIGNVDSSLGRLKKSEKTALQRLLEYVHQIVEKKDTQQFFAWPVTDQIAPGYSLVISRPMDLNSMKRNIENHVYSSLPQYIDDLQLMCRNAMVYNRPDTVYYKAAKKLLHAALKIITRDKLRSTPQLLPLLSELSSEQLGFDLDSSATPSEDEENAKSNMEIDNAATVEQKCRSDQMECDTTESVSAFKNEIASEDSNPDEILAQAKNAAQEVAKKLAQKKPGMEMGFLRQKEDGSTTLAIIIPNDGIDKKTKERPVLLGSLIGKLSHGSGNVQGFREDKRNFVKPVKPLYYGAFGSYAPSYDSTFANLTREESQLLFQTYGDETSVQYAESILNFSKDCDYVTTMVDNLLDVMTGGDHRKTKKFLEEKKKIREEEEEEVDERRLKNLQDSKKESSTTVISPVTSLSVTLNCNNTVTSAPSSIKSATVNPISKSVGSDESKIEFNQLKSLSEYGIDTTFIDYYEEQKLSDKLEQTRSLLERLHQTQYERLSGPLPQHLAQISPISEAEHILADKVTENLANIIKKVSPGNVAPVAGVRKAMGIAPVPPQQISSNSYTTHYNYQVLNSSDDLTSTINSNNFPPSSGPNIPKHDDENLSNVNSNSNPVTGFDLESELREFLESDSALSSFHLPDDVDDTDKTIEQMLSAHS</sequence>
<organism evidence="9 10">
    <name type="scientific">Parthenolecanium corni</name>
    <dbReference type="NCBI Taxonomy" id="536013"/>
    <lineage>
        <taxon>Eukaryota</taxon>
        <taxon>Metazoa</taxon>
        <taxon>Ecdysozoa</taxon>
        <taxon>Arthropoda</taxon>
        <taxon>Hexapoda</taxon>
        <taxon>Insecta</taxon>
        <taxon>Pterygota</taxon>
        <taxon>Neoptera</taxon>
        <taxon>Paraneoptera</taxon>
        <taxon>Hemiptera</taxon>
        <taxon>Sternorrhyncha</taxon>
        <taxon>Coccoidea</taxon>
        <taxon>Coccidae</taxon>
        <taxon>Parthenolecanium</taxon>
    </lineage>
</organism>
<dbReference type="PRINTS" id="PR00503">
    <property type="entry name" value="BROMODOMAIN"/>
</dbReference>
<accession>A0AAN9Y1F2</accession>
<dbReference type="Pfam" id="PF00439">
    <property type="entry name" value="Bromodomain"/>
    <property type="match status" value="1"/>
</dbReference>
<evidence type="ECO:0000256" key="3">
    <source>
        <dbReference type="ARBA" id="ARBA00023117"/>
    </source>
</evidence>
<name>A0AAN9Y1F2_9HEMI</name>
<dbReference type="SMART" id="SM00297">
    <property type="entry name" value="BROMO"/>
    <property type="match status" value="1"/>
</dbReference>
<dbReference type="Proteomes" id="UP001367676">
    <property type="component" value="Unassembled WGS sequence"/>
</dbReference>
<dbReference type="InterPro" id="IPR021900">
    <property type="entry name" value="DUF3512"/>
</dbReference>
<protein>
    <recommendedName>
        <fullName evidence="8">Bromo domain-containing protein</fullName>
    </recommendedName>
</protein>
<dbReference type="SUPFAM" id="SSF47370">
    <property type="entry name" value="Bromodomain"/>
    <property type="match status" value="1"/>
</dbReference>
<evidence type="ECO:0000256" key="6">
    <source>
        <dbReference type="PROSITE-ProRule" id="PRU00035"/>
    </source>
</evidence>
<feature type="region of interest" description="Disordered" evidence="7">
    <location>
        <begin position="552"/>
        <end position="573"/>
    </location>
</feature>
<evidence type="ECO:0000256" key="7">
    <source>
        <dbReference type="SAM" id="MobiDB-lite"/>
    </source>
</evidence>
<dbReference type="PROSITE" id="PS50014">
    <property type="entry name" value="BROMODOMAIN_2"/>
    <property type="match status" value="1"/>
</dbReference>
<keyword evidence="4" id="KW-0804">Transcription</keyword>
<feature type="domain" description="Bromo" evidence="8">
    <location>
        <begin position="209"/>
        <end position="279"/>
    </location>
</feature>
<comment type="subcellular location">
    <subcellularLocation>
        <location evidence="1">Nucleus</location>
    </subcellularLocation>
</comment>
<dbReference type="InterPro" id="IPR001487">
    <property type="entry name" value="Bromodomain"/>
</dbReference>
<dbReference type="PANTHER" id="PTHR22881:SF27">
    <property type="entry name" value="BROMODOMAIN CONTAINING 7_9"/>
    <property type="match status" value="1"/>
</dbReference>
<comment type="caution">
    <text evidence="9">The sequence shown here is derived from an EMBL/GenBank/DDBJ whole genome shotgun (WGS) entry which is preliminary data.</text>
</comment>
<feature type="compositionally biased region" description="Polar residues" evidence="7">
    <location>
        <begin position="84"/>
        <end position="105"/>
    </location>
</feature>
<dbReference type="GO" id="GO:0005634">
    <property type="term" value="C:nucleus"/>
    <property type="evidence" value="ECO:0007669"/>
    <property type="project" value="UniProtKB-SubCell"/>
</dbReference>
<keyword evidence="3 6" id="KW-0103">Bromodomain</keyword>
<keyword evidence="10" id="KW-1185">Reference proteome</keyword>
<keyword evidence="5" id="KW-0539">Nucleus</keyword>
<dbReference type="InterPro" id="IPR036427">
    <property type="entry name" value="Bromodomain-like_sf"/>
</dbReference>